<feature type="transmembrane region" description="Helical" evidence="5">
    <location>
        <begin position="177"/>
        <end position="196"/>
    </location>
</feature>
<proteinExistence type="predicted"/>
<organism evidence="7 8">
    <name type="scientific">Oryzias sinensis</name>
    <name type="common">Chinese medaka</name>
    <dbReference type="NCBI Taxonomy" id="183150"/>
    <lineage>
        <taxon>Eukaryota</taxon>
        <taxon>Metazoa</taxon>
        <taxon>Chordata</taxon>
        <taxon>Craniata</taxon>
        <taxon>Vertebrata</taxon>
        <taxon>Euteleostomi</taxon>
        <taxon>Actinopterygii</taxon>
        <taxon>Neopterygii</taxon>
        <taxon>Teleostei</taxon>
        <taxon>Neoteleostei</taxon>
        <taxon>Acanthomorphata</taxon>
        <taxon>Ovalentaria</taxon>
        <taxon>Atherinomorphae</taxon>
        <taxon>Beloniformes</taxon>
        <taxon>Adrianichthyidae</taxon>
        <taxon>Oryziinae</taxon>
        <taxon>Oryzias</taxon>
    </lineage>
</organism>
<dbReference type="InterPro" id="IPR036291">
    <property type="entry name" value="NAD(P)-bd_dom_sf"/>
</dbReference>
<accession>A0A8C8DQI4</accession>
<keyword evidence="8" id="KW-1185">Reference proteome</keyword>
<dbReference type="AlphaFoldDB" id="A0A8C8DQI4"/>
<dbReference type="GO" id="GO:0051903">
    <property type="term" value="F:S-(hydroxymethyl)glutathione dehydrogenase [NAD(P)+] activity"/>
    <property type="evidence" value="ECO:0007669"/>
    <property type="project" value="TreeGrafter"/>
</dbReference>
<dbReference type="Ensembl" id="ENSOSIT00000024218.1">
    <property type="protein sequence ID" value="ENSOSIP00000022927.1"/>
    <property type="gene ID" value="ENSOSIG00000012059.1"/>
</dbReference>
<sequence>YRIRSNQSLDNILFLINFVKNVEPGSTCAVFGLGAVGLAAVMGCKDAGAKRIIAVDINSEKAEKAKAFGATDFVNPIYHNISINQVLVEMTNGGVDYSLERVGKVEVMRSALESCIKGWGVSVIVGWTDVYSITVKPLNLLCGRTWKGCMFGGKIFPLGFKSKDDCNWYICHSLKCFILMGIVSLLFLFCSIRTVISLSPE</sequence>
<keyword evidence="4" id="KW-0560">Oxidoreductase</keyword>
<keyword evidence="5" id="KW-1133">Transmembrane helix</keyword>
<dbReference type="FunFam" id="3.40.50.720:FF:000003">
    <property type="entry name" value="S-(hydroxymethyl)glutathione dehydrogenase"/>
    <property type="match status" value="1"/>
</dbReference>
<reference evidence="7" key="1">
    <citation type="submission" date="2025-08" db="UniProtKB">
        <authorList>
            <consortium name="Ensembl"/>
        </authorList>
    </citation>
    <scope>IDENTIFICATION</scope>
</reference>
<dbReference type="PANTHER" id="PTHR43880:SF3">
    <property type="entry name" value="ALCOHOL DEHYDROGENASE 8A-RELATED"/>
    <property type="match status" value="1"/>
</dbReference>
<evidence type="ECO:0000313" key="7">
    <source>
        <dbReference type="Ensembl" id="ENSOSIP00000022927.1"/>
    </source>
</evidence>
<dbReference type="Proteomes" id="UP000694383">
    <property type="component" value="Unplaced"/>
</dbReference>
<dbReference type="GO" id="GO:0046294">
    <property type="term" value="P:formaldehyde catabolic process"/>
    <property type="evidence" value="ECO:0007669"/>
    <property type="project" value="TreeGrafter"/>
</dbReference>
<protein>
    <recommendedName>
        <fullName evidence="6">Alcohol dehydrogenase-like C-terminal domain-containing protein</fullName>
    </recommendedName>
</protein>
<evidence type="ECO:0000256" key="2">
    <source>
        <dbReference type="ARBA" id="ARBA00022723"/>
    </source>
</evidence>
<dbReference type="Gene3D" id="3.40.50.720">
    <property type="entry name" value="NAD(P)-binding Rossmann-like Domain"/>
    <property type="match status" value="1"/>
</dbReference>
<dbReference type="InterPro" id="IPR013149">
    <property type="entry name" value="ADH-like_C"/>
</dbReference>
<evidence type="ECO:0000256" key="3">
    <source>
        <dbReference type="ARBA" id="ARBA00022833"/>
    </source>
</evidence>
<keyword evidence="5" id="KW-0472">Membrane</keyword>
<dbReference type="PANTHER" id="PTHR43880">
    <property type="entry name" value="ALCOHOL DEHYDROGENASE"/>
    <property type="match status" value="1"/>
</dbReference>
<keyword evidence="2" id="KW-0479">Metal-binding</keyword>
<dbReference type="GO" id="GO:0008270">
    <property type="term" value="F:zinc ion binding"/>
    <property type="evidence" value="ECO:0007669"/>
    <property type="project" value="TreeGrafter"/>
</dbReference>
<evidence type="ECO:0000259" key="6">
    <source>
        <dbReference type="Pfam" id="PF00107"/>
    </source>
</evidence>
<evidence type="ECO:0000256" key="1">
    <source>
        <dbReference type="ARBA" id="ARBA00001947"/>
    </source>
</evidence>
<evidence type="ECO:0000256" key="5">
    <source>
        <dbReference type="SAM" id="Phobius"/>
    </source>
</evidence>
<reference evidence="7" key="2">
    <citation type="submission" date="2025-09" db="UniProtKB">
        <authorList>
            <consortium name="Ensembl"/>
        </authorList>
    </citation>
    <scope>IDENTIFICATION</scope>
</reference>
<keyword evidence="5" id="KW-0812">Transmembrane</keyword>
<name>A0A8C8DQI4_9TELE</name>
<comment type="cofactor">
    <cofactor evidence="1">
        <name>Zn(2+)</name>
        <dbReference type="ChEBI" id="CHEBI:29105"/>
    </cofactor>
</comment>
<dbReference type="GO" id="GO:0005829">
    <property type="term" value="C:cytosol"/>
    <property type="evidence" value="ECO:0007669"/>
    <property type="project" value="TreeGrafter"/>
</dbReference>
<evidence type="ECO:0000313" key="8">
    <source>
        <dbReference type="Proteomes" id="UP000694383"/>
    </source>
</evidence>
<feature type="domain" description="Alcohol dehydrogenase-like C-terminal" evidence="6">
    <location>
        <begin position="35"/>
        <end position="153"/>
    </location>
</feature>
<dbReference type="SUPFAM" id="SSF51735">
    <property type="entry name" value="NAD(P)-binding Rossmann-fold domains"/>
    <property type="match status" value="1"/>
</dbReference>
<keyword evidence="3" id="KW-0862">Zinc</keyword>
<dbReference type="GeneTree" id="ENSGT00940000164529"/>
<dbReference type="Pfam" id="PF00107">
    <property type="entry name" value="ADH_zinc_N"/>
    <property type="match status" value="1"/>
</dbReference>
<evidence type="ECO:0000256" key="4">
    <source>
        <dbReference type="ARBA" id="ARBA00023002"/>
    </source>
</evidence>